<dbReference type="InterPro" id="IPR038765">
    <property type="entry name" value="Papain-like_cys_pep_sf"/>
</dbReference>
<feature type="domain" description="Peptidase C1A papain C-terminal" evidence="4">
    <location>
        <begin position="100"/>
        <end position="359"/>
    </location>
</feature>
<dbReference type="GO" id="GO:0008234">
    <property type="term" value="F:cysteine-type peptidase activity"/>
    <property type="evidence" value="ECO:0007669"/>
    <property type="project" value="InterPro"/>
</dbReference>
<evidence type="ECO:0000256" key="2">
    <source>
        <dbReference type="SAM" id="MobiDB-lite"/>
    </source>
</evidence>
<proteinExistence type="inferred from homology"/>
<accession>A0AA86PEZ8</accession>
<keyword evidence="3" id="KW-0472">Membrane</keyword>
<evidence type="ECO:0000313" key="6">
    <source>
        <dbReference type="EMBL" id="CAL6089201.1"/>
    </source>
</evidence>
<name>A0AA86PEZ8_9EUKA</name>
<reference evidence="6 7" key="2">
    <citation type="submission" date="2024-07" db="EMBL/GenBank/DDBJ databases">
        <authorList>
            <person name="Akdeniz Z."/>
        </authorList>
    </citation>
    <scope>NUCLEOTIDE SEQUENCE [LARGE SCALE GENOMIC DNA]</scope>
</reference>
<sequence length="464" mass="52691">MLIISLALTCSINKTETCSDAYNKFVVCFNKSKSEERKLVFCRRFQYYVKHGGLIQSMMDSEIPSGQRKQLKVIPKASTEVDCQEYYCYASNVLKDLTHIYESVDLRKAGLSNPAQDQGNCSSCWVFTMTSLMENSIKLQQFDSSQQFWAMSRDLSEQFILSNTFGPEYCGESDLMVGFDYFNKNIETVEISANFVYNPSYKFYKDSFAKNISLKPKIDKSLYLKPFKTFSVIQDKTQTTPVIGIHTDEEEIFTSSTIWTIKSYLSRGIVIGGAMQMSNKNMDHILTLDGSVVQNIACDISQNPIKNHQITIIGYGRKNGQDVWIIKNSYGQYWGGSGHLFVPIGKNSLCSEMYAIAIIPLTYDLSSTDPFFNIGSHTRGNYYDLDRDDCDLIDSDNDTWILAIEIMVPIFGVGTIGGVFVIKHKKKQYKNVNDTKNQPEELENEPKNEPENDQNDETVSSVLE</sequence>
<dbReference type="InterPro" id="IPR000668">
    <property type="entry name" value="Peptidase_C1A_C"/>
</dbReference>
<dbReference type="Gene3D" id="3.90.70.10">
    <property type="entry name" value="Cysteine proteinases"/>
    <property type="match status" value="1"/>
</dbReference>
<dbReference type="EMBL" id="CATOUU010000574">
    <property type="protein sequence ID" value="CAI9934577.1"/>
    <property type="molecule type" value="Genomic_DNA"/>
</dbReference>
<dbReference type="InterPro" id="IPR013128">
    <property type="entry name" value="Peptidase_C1A"/>
</dbReference>
<comment type="similarity">
    <text evidence="1">Belongs to the peptidase C1 family.</text>
</comment>
<dbReference type="SUPFAM" id="SSF54001">
    <property type="entry name" value="Cysteine proteinases"/>
    <property type="match status" value="1"/>
</dbReference>
<gene>
    <name evidence="5" type="ORF">HINF_LOCUS22222</name>
    <name evidence="6" type="ORF">HINF_LOCUS64686</name>
</gene>
<feature type="region of interest" description="Disordered" evidence="2">
    <location>
        <begin position="431"/>
        <end position="464"/>
    </location>
</feature>
<organism evidence="5">
    <name type="scientific">Hexamita inflata</name>
    <dbReference type="NCBI Taxonomy" id="28002"/>
    <lineage>
        <taxon>Eukaryota</taxon>
        <taxon>Metamonada</taxon>
        <taxon>Diplomonadida</taxon>
        <taxon>Hexamitidae</taxon>
        <taxon>Hexamitinae</taxon>
        <taxon>Hexamita</taxon>
    </lineage>
</organism>
<dbReference type="Proteomes" id="UP001642409">
    <property type="component" value="Unassembled WGS sequence"/>
</dbReference>
<dbReference type="AlphaFoldDB" id="A0AA86PEZ8"/>
<keyword evidence="7" id="KW-1185">Reference proteome</keyword>
<feature type="transmembrane region" description="Helical" evidence="3">
    <location>
        <begin position="400"/>
        <end position="422"/>
    </location>
</feature>
<evidence type="ECO:0000313" key="7">
    <source>
        <dbReference type="Proteomes" id="UP001642409"/>
    </source>
</evidence>
<evidence type="ECO:0000259" key="4">
    <source>
        <dbReference type="SMART" id="SM00645"/>
    </source>
</evidence>
<reference evidence="5" key="1">
    <citation type="submission" date="2023-06" db="EMBL/GenBank/DDBJ databases">
        <authorList>
            <person name="Kurt Z."/>
        </authorList>
    </citation>
    <scope>NUCLEOTIDE SEQUENCE</scope>
</reference>
<keyword evidence="3" id="KW-0812">Transmembrane</keyword>
<keyword evidence="3" id="KW-1133">Transmembrane helix</keyword>
<dbReference type="GO" id="GO:0006508">
    <property type="term" value="P:proteolysis"/>
    <property type="evidence" value="ECO:0007669"/>
    <property type="project" value="InterPro"/>
</dbReference>
<dbReference type="PANTHER" id="PTHR12411">
    <property type="entry name" value="CYSTEINE PROTEASE FAMILY C1-RELATED"/>
    <property type="match status" value="1"/>
</dbReference>
<dbReference type="PRINTS" id="PR00705">
    <property type="entry name" value="PAPAIN"/>
</dbReference>
<evidence type="ECO:0000256" key="1">
    <source>
        <dbReference type="ARBA" id="ARBA00008455"/>
    </source>
</evidence>
<dbReference type="EMBL" id="CAXDID020000417">
    <property type="protein sequence ID" value="CAL6089201.1"/>
    <property type="molecule type" value="Genomic_DNA"/>
</dbReference>
<comment type="caution">
    <text evidence="5">The sequence shown here is derived from an EMBL/GenBank/DDBJ whole genome shotgun (WGS) entry which is preliminary data.</text>
</comment>
<dbReference type="SMART" id="SM00645">
    <property type="entry name" value="Pept_C1"/>
    <property type="match status" value="1"/>
</dbReference>
<dbReference type="Pfam" id="PF00112">
    <property type="entry name" value="Peptidase_C1"/>
    <property type="match status" value="1"/>
</dbReference>
<evidence type="ECO:0000256" key="3">
    <source>
        <dbReference type="SAM" id="Phobius"/>
    </source>
</evidence>
<protein>
    <submittedName>
        <fullName evidence="5">Cathepsin L</fullName>
    </submittedName>
    <submittedName>
        <fullName evidence="6">Cathepsin_L</fullName>
    </submittedName>
</protein>
<evidence type="ECO:0000313" key="5">
    <source>
        <dbReference type="EMBL" id="CAI9934577.1"/>
    </source>
</evidence>